<feature type="compositionally biased region" description="Basic and acidic residues" evidence="3">
    <location>
        <begin position="250"/>
        <end position="259"/>
    </location>
</feature>
<evidence type="ECO:0000313" key="5">
    <source>
        <dbReference type="EMBL" id="KAK7456482.1"/>
    </source>
</evidence>
<dbReference type="SUPFAM" id="SSF51430">
    <property type="entry name" value="NAD(P)-linked oxidoreductase"/>
    <property type="match status" value="1"/>
</dbReference>
<evidence type="ECO:0000313" key="6">
    <source>
        <dbReference type="Proteomes" id="UP001498398"/>
    </source>
</evidence>
<name>A0ABR1JB54_9AGAR</name>
<dbReference type="Proteomes" id="UP001498398">
    <property type="component" value="Unassembled WGS sequence"/>
</dbReference>
<feature type="domain" description="NADP-dependent oxidoreductase" evidence="4">
    <location>
        <begin position="37"/>
        <end position="343"/>
    </location>
</feature>
<proteinExistence type="inferred from homology"/>
<dbReference type="Gene3D" id="3.20.20.100">
    <property type="entry name" value="NADP-dependent oxidoreductase domain"/>
    <property type="match status" value="1"/>
</dbReference>
<dbReference type="InterPro" id="IPR050523">
    <property type="entry name" value="AKR_Detox_Biosynth"/>
</dbReference>
<sequence>MSSENYHPFAPAPPPPTDLGLYRVLSPRAGIRVSPFCLGAMTFGNKWNNFMGSISKEASFELLDAFYDMGGNFIDTAGNYQDEESEKIIGEWMEQRGNRDQMVVATKYSTNYKPGDPSVKQKISYVGNNIKNMTVSVENSLKKLCTSYIDILYIHWWDWDTSIKEVMDGLHNLVASGKVLYLGISDAPAWIVSQANQYAEDHGKTPFVIYSGKWNVLDRSFERDIIPMARLNGIALAPWQVLGAGRLRSDTEEQRREQSGEQGRSVSGEDWRRTDEEKRACRALEKVAREIGAKNFRSVAIAYVMQKTPYVFPIIGSRSVESFKENMEALKLSLTPEQVRYIEDECPSFDIGFPHNLIGDGTSTNFMVTMGGHCQRVSLPPALRPPTS</sequence>
<keyword evidence="1" id="KW-0521">NADP</keyword>
<feature type="region of interest" description="Disordered" evidence="3">
    <location>
        <begin position="250"/>
        <end position="272"/>
    </location>
</feature>
<accession>A0ABR1JB54</accession>
<evidence type="ECO:0000256" key="3">
    <source>
        <dbReference type="SAM" id="MobiDB-lite"/>
    </source>
</evidence>
<comment type="similarity">
    <text evidence="2">Belongs to the aldo/keto reductase family. Aldo/keto reductase 2 subfamily.</text>
</comment>
<dbReference type="InterPro" id="IPR023210">
    <property type="entry name" value="NADP_OxRdtase_dom"/>
</dbReference>
<evidence type="ECO:0000256" key="2">
    <source>
        <dbReference type="ARBA" id="ARBA00038157"/>
    </source>
</evidence>
<comment type="caution">
    <text evidence="5">The sequence shown here is derived from an EMBL/GenBank/DDBJ whole genome shotgun (WGS) entry which is preliminary data.</text>
</comment>
<dbReference type="Pfam" id="PF00248">
    <property type="entry name" value="Aldo_ket_red"/>
    <property type="match status" value="1"/>
</dbReference>
<evidence type="ECO:0000259" key="4">
    <source>
        <dbReference type="Pfam" id="PF00248"/>
    </source>
</evidence>
<keyword evidence="6" id="KW-1185">Reference proteome</keyword>
<dbReference type="EMBL" id="JBANRG010000021">
    <property type="protein sequence ID" value="KAK7456482.1"/>
    <property type="molecule type" value="Genomic_DNA"/>
</dbReference>
<reference evidence="5 6" key="1">
    <citation type="submission" date="2024-01" db="EMBL/GenBank/DDBJ databases">
        <title>A draft genome for the cacao thread blight pathogen Marasmiellus scandens.</title>
        <authorList>
            <person name="Baruah I.K."/>
            <person name="Leung J."/>
            <person name="Bukari Y."/>
            <person name="Amoako-Attah I."/>
            <person name="Meinhardt L.W."/>
            <person name="Bailey B.A."/>
            <person name="Cohen S.P."/>
        </authorList>
    </citation>
    <scope>NUCLEOTIDE SEQUENCE [LARGE SCALE GENOMIC DNA]</scope>
    <source>
        <strain evidence="5 6">GH-19</strain>
    </source>
</reference>
<dbReference type="PANTHER" id="PTHR43364:SF7">
    <property type="entry name" value="NADP-DEPENDENT OXIDOREDUCTASE DOMAIN-CONTAINING PROTEIN-RELATED"/>
    <property type="match status" value="1"/>
</dbReference>
<protein>
    <submittedName>
        <fullName evidence="5">Aryl-alcohol dehydrogenase aad14</fullName>
    </submittedName>
</protein>
<dbReference type="PANTHER" id="PTHR43364">
    <property type="entry name" value="NADH-SPECIFIC METHYLGLYOXAL REDUCTASE-RELATED"/>
    <property type="match status" value="1"/>
</dbReference>
<dbReference type="InterPro" id="IPR036812">
    <property type="entry name" value="NAD(P)_OxRdtase_dom_sf"/>
</dbReference>
<gene>
    <name evidence="5" type="primary">AAD14_8</name>
    <name evidence="5" type="ORF">VKT23_010732</name>
</gene>
<evidence type="ECO:0000256" key="1">
    <source>
        <dbReference type="ARBA" id="ARBA00022857"/>
    </source>
</evidence>
<organism evidence="5 6">
    <name type="scientific">Marasmiellus scandens</name>
    <dbReference type="NCBI Taxonomy" id="2682957"/>
    <lineage>
        <taxon>Eukaryota</taxon>
        <taxon>Fungi</taxon>
        <taxon>Dikarya</taxon>
        <taxon>Basidiomycota</taxon>
        <taxon>Agaricomycotina</taxon>
        <taxon>Agaricomycetes</taxon>
        <taxon>Agaricomycetidae</taxon>
        <taxon>Agaricales</taxon>
        <taxon>Marasmiineae</taxon>
        <taxon>Omphalotaceae</taxon>
        <taxon>Marasmiellus</taxon>
    </lineage>
</organism>